<gene>
    <name evidence="1" type="ORF">ABW99_15005</name>
</gene>
<dbReference type="AlphaFoldDB" id="A0A0G3EVC1"/>
<evidence type="ECO:0008006" key="3">
    <source>
        <dbReference type="Google" id="ProtNLM"/>
    </source>
</evidence>
<evidence type="ECO:0000313" key="2">
    <source>
        <dbReference type="Proteomes" id="UP000036700"/>
    </source>
</evidence>
<dbReference type="KEGG" id="ptx:ABW99_15005"/>
<sequence>MVQVPQRTTPGAPALVRLLARLAQLDVAEPGQSLADRLGQWLSWTDAITLSSALSTRAPAHADARSAGDDAERICARVRTALTNAIAGASGVVSSAGRRTASRAPVRRNTADPAPEFAVFRQDYLTMQQTMQTDIGLLRERLRRQLMARTPELARLAALDASLEQALDARERALLATVPTLLGVHFERLREAGQQMQADVSEAAMPAAARAWLGQFRLDMQRILLAELEIRFQPIAGLLAALRTC</sequence>
<name>A0A0G3EVC1_9BURK</name>
<dbReference type="STRING" id="445709.ABW99_15005"/>
<reference evidence="2" key="1">
    <citation type="submission" date="2015-06" db="EMBL/GenBank/DDBJ databases">
        <authorList>
            <person name="Lim Y.L."/>
            <person name="Ee R."/>
            <person name="Yong D."/>
            <person name="How K.Y."/>
            <person name="Yin W.F."/>
            <person name="Chan K.G."/>
        </authorList>
    </citation>
    <scope>NUCLEOTIDE SEQUENCE [LARGE SCALE GENOMIC DNA]</scope>
    <source>
        <strain evidence="2">DSM 25325</strain>
    </source>
</reference>
<organism evidence="1 2">
    <name type="scientific">Pandoraea thiooxydans</name>
    <dbReference type="NCBI Taxonomy" id="445709"/>
    <lineage>
        <taxon>Bacteria</taxon>
        <taxon>Pseudomonadati</taxon>
        <taxon>Pseudomonadota</taxon>
        <taxon>Betaproteobacteria</taxon>
        <taxon>Burkholderiales</taxon>
        <taxon>Burkholderiaceae</taxon>
        <taxon>Pandoraea</taxon>
    </lineage>
</organism>
<proteinExistence type="predicted"/>
<dbReference type="OrthoDB" id="5949373at2"/>
<dbReference type="Proteomes" id="UP000036700">
    <property type="component" value="Chromosome"/>
</dbReference>
<keyword evidence="2" id="KW-1185">Reference proteome</keyword>
<protein>
    <recommendedName>
        <fullName evidence="3">DUF3348 domain-containing protein</fullName>
    </recommendedName>
</protein>
<dbReference type="PATRIC" id="fig|445709.3.peg.3174"/>
<dbReference type="RefSeq" id="WP_047215230.1">
    <property type="nucleotide sequence ID" value="NZ_CP011568.3"/>
</dbReference>
<dbReference type="Pfam" id="PF11828">
    <property type="entry name" value="DUF3348"/>
    <property type="match status" value="1"/>
</dbReference>
<dbReference type="InterPro" id="IPR021783">
    <property type="entry name" value="DUF3348"/>
</dbReference>
<accession>A0A0G3EVC1</accession>
<dbReference type="EMBL" id="CP011568">
    <property type="protein sequence ID" value="AKJ69332.1"/>
    <property type="molecule type" value="Genomic_DNA"/>
</dbReference>
<evidence type="ECO:0000313" key="1">
    <source>
        <dbReference type="EMBL" id="AKJ69332.1"/>
    </source>
</evidence>